<gene>
    <name evidence="1" type="ORF">JOE68_001741</name>
</gene>
<protein>
    <submittedName>
        <fullName evidence="1">Uncharacterized protein</fullName>
    </submittedName>
</protein>
<dbReference type="EMBL" id="JAFBCL010000001">
    <property type="protein sequence ID" value="MBM7810876.1"/>
    <property type="molecule type" value="Genomic_DNA"/>
</dbReference>
<reference evidence="1 2" key="1">
    <citation type="submission" date="2021-01" db="EMBL/GenBank/DDBJ databases">
        <title>Sequencing the genomes of 1000 actinobacteria strains.</title>
        <authorList>
            <person name="Klenk H.-P."/>
        </authorList>
    </citation>
    <scope>NUCLEOTIDE SEQUENCE [LARGE SCALE GENOMIC DNA]</scope>
    <source>
        <strain evidence="1 2">DSM 44581</strain>
    </source>
</reference>
<evidence type="ECO:0000313" key="2">
    <source>
        <dbReference type="Proteomes" id="UP001195724"/>
    </source>
</evidence>
<evidence type="ECO:0000313" key="1">
    <source>
        <dbReference type="EMBL" id="MBM7810876.1"/>
    </source>
</evidence>
<comment type="caution">
    <text evidence="1">The sequence shown here is derived from an EMBL/GenBank/DDBJ whole genome shotgun (WGS) entry which is preliminary data.</text>
</comment>
<name>A0ABS2S3Q7_9PSEU</name>
<organism evidence="1 2">
    <name type="scientific">Saccharothrix algeriensis</name>
    <dbReference type="NCBI Taxonomy" id="173560"/>
    <lineage>
        <taxon>Bacteria</taxon>
        <taxon>Bacillati</taxon>
        <taxon>Actinomycetota</taxon>
        <taxon>Actinomycetes</taxon>
        <taxon>Pseudonocardiales</taxon>
        <taxon>Pseudonocardiaceae</taxon>
        <taxon>Saccharothrix</taxon>
    </lineage>
</organism>
<dbReference type="Proteomes" id="UP001195724">
    <property type="component" value="Unassembled WGS sequence"/>
</dbReference>
<sequence length="171" mass="18112">MMGLWRRLFGSGAPAGFTGALESDERVLASAGVDGGFLVASSLGLWLPGPRRAGWHLLSKATWSGAVLTVVEAEEVGDAGGAVLLRDLPPQRFALASPGKVPEVVHARVTGSIRSRERNEDLGAWFVQRKVPGRDGVVLQVRPDAGADVERVRAVAAEVAAKIDRLRRAAD</sequence>
<proteinExistence type="predicted"/>
<keyword evidence="2" id="KW-1185">Reference proteome</keyword>
<accession>A0ABS2S3Q7</accession>